<proteinExistence type="predicted"/>
<dbReference type="InterPro" id="IPR045516">
    <property type="entry name" value="DUF6477"/>
</dbReference>
<sequence>MSEVIQSLNELRRPRLLVRAARLGASLYRRDRDLAAALGGEPSHRQTLSSLLSLEESIESIRRRGNGAYSPEKHIRVLTALIAEAQIFNRLQPG</sequence>
<reference evidence="1 2" key="1">
    <citation type="submission" date="2019-12" db="EMBL/GenBank/DDBJ databases">
        <title>Complete genome sequence of Algicella marina strain 9Alg 56(T) isolated from the red alga Tichocarpus crinitus.</title>
        <authorList>
            <person name="Kim S.-G."/>
            <person name="Nedashkovskaya O.I."/>
        </authorList>
    </citation>
    <scope>NUCLEOTIDE SEQUENCE [LARGE SCALE GENOMIC DNA]</scope>
    <source>
        <strain evidence="1 2">9Alg 56</strain>
    </source>
</reference>
<dbReference type="EMBL" id="CP046620">
    <property type="protein sequence ID" value="QHQ34940.1"/>
    <property type="molecule type" value="Genomic_DNA"/>
</dbReference>
<organism evidence="1 2">
    <name type="scientific">Algicella marina</name>
    <dbReference type="NCBI Taxonomy" id="2683284"/>
    <lineage>
        <taxon>Bacteria</taxon>
        <taxon>Pseudomonadati</taxon>
        <taxon>Pseudomonadota</taxon>
        <taxon>Alphaproteobacteria</taxon>
        <taxon>Rhodobacterales</taxon>
        <taxon>Paracoccaceae</taxon>
        <taxon>Algicella</taxon>
    </lineage>
</organism>
<evidence type="ECO:0000313" key="1">
    <source>
        <dbReference type="EMBL" id="QHQ34940.1"/>
    </source>
</evidence>
<dbReference type="Pfam" id="PF20083">
    <property type="entry name" value="DUF6477"/>
    <property type="match status" value="1"/>
</dbReference>
<dbReference type="RefSeq" id="WP_161861505.1">
    <property type="nucleotide sequence ID" value="NZ_CP046620.1"/>
</dbReference>
<keyword evidence="2" id="KW-1185">Reference proteome</keyword>
<dbReference type="KEGG" id="amaq:GO499_06885"/>
<accession>A0A6P1SZ97</accession>
<protein>
    <submittedName>
        <fullName evidence="1">Uncharacterized protein</fullName>
    </submittedName>
</protein>
<dbReference type="Proteomes" id="UP000464495">
    <property type="component" value="Chromosome"/>
</dbReference>
<name>A0A6P1SZ97_9RHOB</name>
<gene>
    <name evidence="1" type="ORF">GO499_06885</name>
</gene>
<evidence type="ECO:0000313" key="2">
    <source>
        <dbReference type="Proteomes" id="UP000464495"/>
    </source>
</evidence>
<dbReference type="AlphaFoldDB" id="A0A6P1SZ97"/>